<dbReference type="EMBL" id="ML986582">
    <property type="protein sequence ID" value="KAF2269353.1"/>
    <property type="molecule type" value="Genomic_DNA"/>
</dbReference>
<dbReference type="PANTHER" id="PTHR40781">
    <property type="match status" value="1"/>
</dbReference>
<feature type="domain" description="DUF7587" evidence="1">
    <location>
        <begin position="2"/>
        <end position="137"/>
    </location>
</feature>
<comment type="caution">
    <text evidence="2">The sequence shown here is derived from an EMBL/GenBank/DDBJ whole genome shotgun (WGS) entry which is preliminary data.</text>
</comment>
<proteinExistence type="predicted"/>
<dbReference type="Pfam" id="PF24494">
    <property type="entry name" value="DUF7587"/>
    <property type="match status" value="1"/>
</dbReference>
<dbReference type="PANTHER" id="PTHR40781:SF1">
    <property type="match status" value="1"/>
</dbReference>
<name>A0A9P4N9Z5_9PLEO</name>
<protein>
    <recommendedName>
        <fullName evidence="1">DUF7587 domain-containing protein</fullName>
    </recommendedName>
</protein>
<evidence type="ECO:0000259" key="1">
    <source>
        <dbReference type="Pfam" id="PF24494"/>
    </source>
</evidence>
<dbReference type="InterPro" id="IPR056009">
    <property type="entry name" value="DUF7587"/>
</dbReference>
<evidence type="ECO:0000313" key="2">
    <source>
        <dbReference type="EMBL" id="KAF2269353.1"/>
    </source>
</evidence>
<accession>A0A9P4N9Z5</accession>
<keyword evidence="3" id="KW-1185">Reference proteome</keyword>
<reference evidence="3" key="1">
    <citation type="journal article" date="2020" name="Stud. Mycol.">
        <title>101 Dothideomycetes genomes: A test case for predicting lifestyles and emergence of pathogens.</title>
        <authorList>
            <person name="Haridas S."/>
            <person name="Albert R."/>
            <person name="Binder M."/>
            <person name="Bloem J."/>
            <person name="LaButti K."/>
            <person name="Salamov A."/>
            <person name="Andreopoulos B."/>
            <person name="Baker S."/>
            <person name="Barry K."/>
            <person name="Bills G."/>
            <person name="Bluhm B."/>
            <person name="Cannon C."/>
            <person name="Castanera R."/>
            <person name="Culley D."/>
            <person name="Daum C."/>
            <person name="Ezra D."/>
            <person name="Gonzalez J."/>
            <person name="Henrissat B."/>
            <person name="Kuo A."/>
            <person name="Liang C."/>
            <person name="Lipzen A."/>
            <person name="Lutzoni F."/>
            <person name="Magnuson J."/>
            <person name="Mondo S."/>
            <person name="Nolan M."/>
            <person name="Ohm R."/>
            <person name="Pangilinan J."/>
            <person name="Park H.-J."/>
            <person name="Ramirez L."/>
            <person name="Alfaro M."/>
            <person name="Sun H."/>
            <person name="Tritt A."/>
            <person name="Yoshinaga Y."/>
            <person name="Zwiers L.-H."/>
            <person name="Turgeon B."/>
            <person name="Goodwin S."/>
            <person name="Spatafora J."/>
            <person name="Crous P."/>
            <person name="Grigoriev I."/>
        </authorList>
    </citation>
    <scope>NUCLEOTIDE SEQUENCE [LARGE SCALE GENOMIC DNA]</scope>
    <source>
        <strain evidence="3">CBS 304.66</strain>
    </source>
</reference>
<evidence type="ECO:0000313" key="3">
    <source>
        <dbReference type="Proteomes" id="UP000800093"/>
    </source>
</evidence>
<gene>
    <name evidence="2" type="ORF">CC78DRAFT_277823</name>
</gene>
<dbReference type="Proteomes" id="UP000800093">
    <property type="component" value="Unassembled WGS sequence"/>
</dbReference>
<dbReference type="SUPFAM" id="SSF56399">
    <property type="entry name" value="ADP-ribosylation"/>
    <property type="match status" value="1"/>
</dbReference>
<dbReference type="OrthoDB" id="88561at2759"/>
<organism evidence="2 3">
    <name type="scientific">Lojkania enalia</name>
    <dbReference type="NCBI Taxonomy" id="147567"/>
    <lineage>
        <taxon>Eukaryota</taxon>
        <taxon>Fungi</taxon>
        <taxon>Dikarya</taxon>
        <taxon>Ascomycota</taxon>
        <taxon>Pezizomycotina</taxon>
        <taxon>Dothideomycetes</taxon>
        <taxon>Pleosporomycetidae</taxon>
        <taxon>Pleosporales</taxon>
        <taxon>Pleosporales incertae sedis</taxon>
        <taxon>Lojkania</taxon>
    </lineage>
</organism>
<dbReference type="AlphaFoldDB" id="A0A9P4N9Z5"/>
<sequence length="159" mass="19014">MVPDIYWRVQDEHSRARFRKGEGILAEDAGKVVDFNDRNMVRHELELHLDWANRRPTPFISCYADYNTALCEAERRINKGKRDVWLLRIDLKACWGEVEFREVRRLAGKTGIWIEEYAWHNSESEYIFLHGIPYYAVRRVKRGLRSSKHRDATCLRFTK</sequence>